<dbReference type="Proteomes" id="UP000321555">
    <property type="component" value="Chromosome"/>
</dbReference>
<evidence type="ECO:0000256" key="5">
    <source>
        <dbReference type="NCBIfam" id="TIGR00205"/>
    </source>
</evidence>
<dbReference type="PRINTS" id="PR01006">
    <property type="entry name" value="FLGHOOKFLIE"/>
</dbReference>
<feature type="region of interest" description="Disordered" evidence="6">
    <location>
        <begin position="1"/>
        <end position="20"/>
    </location>
</feature>
<evidence type="ECO:0000256" key="6">
    <source>
        <dbReference type="SAM" id="MobiDB-lite"/>
    </source>
</evidence>
<evidence type="ECO:0000256" key="2">
    <source>
        <dbReference type="ARBA" id="ARBA00009272"/>
    </source>
</evidence>
<dbReference type="KEGG" id="bda:FSZ17_09865"/>
<name>A0A5B8Z3S5_CYTDA</name>
<accession>A0A5B8Z3S5</accession>
<evidence type="ECO:0000313" key="8">
    <source>
        <dbReference type="Proteomes" id="UP000321555"/>
    </source>
</evidence>
<dbReference type="GO" id="GO:0071973">
    <property type="term" value="P:bacterial-type flagellum-dependent cell motility"/>
    <property type="evidence" value="ECO:0007669"/>
    <property type="project" value="InterPro"/>
</dbReference>
<evidence type="ECO:0000313" key="7">
    <source>
        <dbReference type="EMBL" id="QED47538.1"/>
    </source>
</evidence>
<keyword evidence="7" id="KW-0969">Cilium</keyword>
<sequence length="102" mass="11566">MNTVGLPSVSHVLKPQENQKTHTYTPYEAHKSFASVLKESINNVNELQVNSDNMTEKLVRGENVDLHQVMIASQKASISLQATLEIRNKVIEAYQEIMRMQV</sequence>
<organism evidence="7 8">
    <name type="scientific">Cytobacillus dafuensis</name>
    <name type="common">Bacillus dafuensis</name>
    <dbReference type="NCBI Taxonomy" id="1742359"/>
    <lineage>
        <taxon>Bacteria</taxon>
        <taxon>Bacillati</taxon>
        <taxon>Bacillota</taxon>
        <taxon>Bacilli</taxon>
        <taxon>Bacillales</taxon>
        <taxon>Bacillaceae</taxon>
        <taxon>Cytobacillus</taxon>
    </lineage>
</organism>
<comment type="subcellular location">
    <subcellularLocation>
        <location evidence="1 4">Bacterial flagellum basal body</location>
    </subcellularLocation>
</comment>
<dbReference type="GO" id="GO:0009425">
    <property type="term" value="C:bacterial-type flagellum basal body"/>
    <property type="evidence" value="ECO:0007669"/>
    <property type="project" value="UniProtKB-SubCell"/>
</dbReference>
<reference evidence="8" key="1">
    <citation type="submission" date="2019-08" db="EMBL/GenBank/DDBJ databases">
        <authorList>
            <person name="Zheng X."/>
        </authorList>
    </citation>
    <scope>NUCLEOTIDE SEQUENCE [LARGE SCALE GENOMIC DNA]</scope>
    <source>
        <strain evidence="8">FJAT-25496</strain>
    </source>
</reference>
<dbReference type="GO" id="GO:0005198">
    <property type="term" value="F:structural molecule activity"/>
    <property type="evidence" value="ECO:0007669"/>
    <property type="project" value="UniProtKB-UniRule"/>
</dbReference>
<dbReference type="NCBIfam" id="TIGR00205">
    <property type="entry name" value="fliE"/>
    <property type="match status" value="1"/>
</dbReference>
<dbReference type="HAMAP" id="MF_00724">
    <property type="entry name" value="FliE"/>
    <property type="match status" value="1"/>
</dbReference>
<dbReference type="GO" id="GO:0003774">
    <property type="term" value="F:cytoskeletal motor activity"/>
    <property type="evidence" value="ECO:0007669"/>
    <property type="project" value="InterPro"/>
</dbReference>
<dbReference type="EMBL" id="CP042593">
    <property type="protein sequence ID" value="QED47538.1"/>
    <property type="molecule type" value="Genomic_DNA"/>
</dbReference>
<dbReference type="InterPro" id="IPR001624">
    <property type="entry name" value="FliE"/>
</dbReference>
<dbReference type="PANTHER" id="PTHR34653">
    <property type="match status" value="1"/>
</dbReference>
<dbReference type="PANTHER" id="PTHR34653:SF1">
    <property type="entry name" value="FLAGELLAR HOOK-BASAL BODY COMPLEX PROTEIN FLIE"/>
    <property type="match status" value="1"/>
</dbReference>
<keyword evidence="7" id="KW-0966">Cell projection</keyword>
<dbReference type="RefSeq" id="WP_057769851.1">
    <property type="nucleotide sequence ID" value="NZ_CP042593.1"/>
</dbReference>
<comment type="similarity">
    <text evidence="2 4">Belongs to the FliE family.</text>
</comment>
<dbReference type="OrthoDB" id="9812413at2"/>
<keyword evidence="3 4" id="KW-0975">Bacterial flagellum</keyword>
<evidence type="ECO:0000256" key="4">
    <source>
        <dbReference type="HAMAP-Rule" id="MF_00724"/>
    </source>
</evidence>
<evidence type="ECO:0000256" key="1">
    <source>
        <dbReference type="ARBA" id="ARBA00004117"/>
    </source>
</evidence>
<keyword evidence="7" id="KW-0282">Flagellum</keyword>
<dbReference type="Pfam" id="PF02049">
    <property type="entry name" value="FliE"/>
    <property type="match status" value="1"/>
</dbReference>
<evidence type="ECO:0000256" key="3">
    <source>
        <dbReference type="ARBA" id="ARBA00023143"/>
    </source>
</evidence>
<dbReference type="AlphaFoldDB" id="A0A5B8Z3S5"/>
<gene>
    <name evidence="4 7" type="primary">fliE</name>
    <name evidence="7" type="ORF">FSZ17_09865</name>
</gene>
<keyword evidence="8" id="KW-1185">Reference proteome</keyword>
<dbReference type="STRING" id="1742359.GCA_001439625_00413"/>
<protein>
    <recommendedName>
        <fullName evidence="4 5">Flagellar hook-basal body complex protein FliE</fullName>
    </recommendedName>
</protein>
<proteinExistence type="inferred from homology"/>